<feature type="compositionally biased region" description="Low complexity" evidence="1">
    <location>
        <begin position="1114"/>
        <end position="1124"/>
    </location>
</feature>
<reference evidence="3 4" key="1">
    <citation type="submission" date="2014-04" db="EMBL/GenBank/DDBJ databases">
        <authorList>
            <consortium name="DOE Joint Genome Institute"/>
            <person name="Kuo A."/>
            <person name="Gay G."/>
            <person name="Dore J."/>
            <person name="Kohler A."/>
            <person name="Nagy L.G."/>
            <person name="Floudas D."/>
            <person name="Copeland A."/>
            <person name="Barry K.W."/>
            <person name="Cichocki N."/>
            <person name="Veneault-Fourrey C."/>
            <person name="LaButti K."/>
            <person name="Lindquist E.A."/>
            <person name="Lipzen A."/>
            <person name="Lundell T."/>
            <person name="Morin E."/>
            <person name="Murat C."/>
            <person name="Sun H."/>
            <person name="Tunlid A."/>
            <person name="Henrissat B."/>
            <person name="Grigoriev I.V."/>
            <person name="Hibbett D.S."/>
            <person name="Martin F."/>
            <person name="Nordberg H.P."/>
            <person name="Cantor M.N."/>
            <person name="Hua S.X."/>
        </authorList>
    </citation>
    <scope>NUCLEOTIDE SEQUENCE [LARGE SCALE GENOMIC DNA]</scope>
    <source>
        <strain evidence="4">h7</strain>
    </source>
</reference>
<feature type="compositionally biased region" description="Polar residues" evidence="1">
    <location>
        <begin position="874"/>
        <end position="884"/>
    </location>
</feature>
<organism evidence="3 4">
    <name type="scientific">Hebeloma cylindrosporum</name>
    <dbReference type="NCBI Taxonomy" id="76867"/>
    <lineage>
        <taxon>Eukaryota</taxon>
        <taxon>Fungi</taxon>
        <taxon>Dikarya</taxon>
        <taxon>Basidiomycota</taxon>
        <taxon>Agaricomycotina</taxon>
        <taxon>Agaricomycetes</taxon>
        <taxon>Agaricomycetidae</taxon>
        <taxon>Agaricales</taxon>
        <taxon>Agaricineae</taxon>
        <taxon>Hymenogastraceae</taxon>
        <taxon>Hebeloma</taxon>
    </lineage>
</organism>
<dbReference type="Proteomes" id="UP000053424">
    <property type="component" value="Unassembled WGS sequence"/>
</dbReference>
<feature type="compositionally biased region" description="Low complexity" evidence="1">
    <location>
        <begin position="401"/>
        <end position="441"/>
    </location>
</feature>
<dbReference type="GO" id="GO:0005773">
    <property type="term" value="C:vacuole"/>
    <property type="evidence" value="ECO:0007669"/>
    <property type="project" value="GOC"/>
</dbReference>
<dbReference type="GO" id="GO:0007039">
    <property type="term" value="P:protein catabolic process in the vacuole"/>
    <property type="evidence" value="ECO:0007669"/>
    <property type="project" value="TreeGrafter"/>
</dbReference>
<keyword evidence="4" id="KW-1185">Reference proteome</keyword>
<feature type="compositionally biased region" description="Low complexity" evidence="1">
    <location>
        <begin position="1076"/>
        <end position="1106"/>
    </location>
</feature>
<feature type="compositionally biased region" description="Low complexity" evidence="1">
    <location>
        <begin position="738"/>
        <end position="748"/>
    </location>
</feature>
<evidence type="ECO:0000313" key="3">
    <source>
        <dbReference type="EMBL" id="KIM44464.1"/>
    </source>
</evidence>
<feature type="compositionally biased region" description="Polar residues" evidence="1">
    <location>
        <begin position="446"/>
        <end position="463"/>
    </location>
</feature>
<dbReference type="GO" id="GO:0042149">
    <property type="term" value="P:cellular response to glucose starvation"/>
    <property type="evidence" value="ECO:0007669"/>
    <property type="project" value="TreeGrafter"/>
</dbReference>
<dbReference type="InterPro" id="IPR052292">
    <property type="entry name" value="Glucose_repression_reg"/>
</dbReference>
<feature type="compositionally biased region" description="Low complexity" evidence="1">
    <location>
        <begin position="854"/>
        <end position="867"/>
    </location>
</feature>
<feature type="compositionally biased region" description="Acidic residues" evidence="1">
    <location>
        <begin position="318"/>
        <end position="333"/>
    </location>
</feature>
<dbReference type="AlphaFoldDB" id="A0A0C3CK26"/>
<feature type="compositionally biased region" description="Low complexity" evidence="1">
    <location>
        <begin position="885"/>
        <end position="919"/>
    </location>
</feature>
<feature type="compositionally biased region" description="Polar residues" evidence="1">
    <location>
        <begin position="375"/>
        <end position="384"/>
    </location>
</feature>
<dbReference type="PANTHER" id="PTHR28051">
    <property type="entry name" value="PROTEIN MTL1-RELATED"/>
    <property type="match status" value="1"/>
</dbReference>
<dbReference type="InterPro" id="IPR013860">
    <property type="entry name" value="AreA_GATA"/>
</dbReference>
<feature type="compositionally biased region" description="Basic and acidic residues" evidence="1">
    <location>
        <begin position="1035"/>
        <end position="1048"/>
    </location>
</feature>
<gene>
    <name evidence="3" type="ORF">M413DRAFT_17554</name>
</gene>
<accession>A0A0C3CK26</accession>
<feature type="region of interest" description="Disordered" evidence="1">
    <location>
        <begin position="940"/>
        <end position="978"/>
    </location>
</feature>
<dbReference type="Pfam" id="PF08550">
    <property type="entry name" value="GATA_AreA"/>
    <property type="match status" value="1"/>
</dbReference>
<feature type="compositionally biased region" description="Basic and acidic residues" evidence="1">
    <location>
        <begin position="758"/>
        <end position="772"/>
    </location>
</feature>
<dbReference type="HOGENOM" id="CLU_007439_1_0_1"/>
<dbReference type="EMBL" id="KN831773">
    <property type="protein sequence ID" value="KIM44464.1"/>
    <property type="molecule type" value="Genomic_DNA"/>
</dbReference>
<feature type="region of interest" description="Disordered" evidence="1">
    <location>
        <begin position="999"/>
        <end position="1161"/>
    </location>
</feature>
<evidence type="ECO:0000259" key="2">
    <source>
        <dbReference type="Pfam" id="PF08550"/>
    </source>
</evidence>
<dbReference type="OrthoDB" id="5563539at2759"/>
<evidence type="ECO:0000256" key="1">
    <source>
        <dbReference type="SAM" id="MobiDB-lite"/>
    </source>
</evidence>
<feature type="region of interest" description="Disordered" evidence="1">
    <location>
        <begin position="678"/>
        <end position="714"/>
    </location>
</feature>
<proteinExistence type="predicted"/>
<feature type="domain" description="Nitrogen regulatory protein areA GATA-like" evidence="2">
    <location>
        <begin position="44"/>
        <end position="71"/>
    </location>
</feature>
<dbReference type="PANTHER" id="PTHR28051:SF1">
    <property type="entry name" value="PROTEIN MTL1-RELATED"/>
    <property type="match status" value="1"/>
</dbReference>
<name>A0A0C3CK26_HEBCY</name>
<feature type="compositionally biased region" description="Basic and acidic residues" evidence="1">
    <location>
        <begin position="946"/>
        <end position="973"/>
    </location>
</feature>
<protein>
    <recommendedName>
        <fullName evidence="2">Nitrogen regulatory protein areA GATA-like domain-containing protein</fullName>
    </recommendedName>
</protein>
<feature type="region of interest" description="Disordered" evidence="1">
    <location>
        <begin position="209"/>
        <end position="229"/>
    </location>
</feature>
<feature type="compositionally biased region" description="Pro residues" evidence="1">
    <location>
        <begin position="1143"/>
        <end position="1155"/>
    </location>
</feature>
<feature type="compositionally biased region" description="Acidic residues" evidence="1">
    <location>
        <begin position="359"/>
        <end position="371"/>
    </location>
</feature>
<feature type="region of interest" description="Disordered" evidence="1">
    <location>
        <begin position="728"/>
        <end position="924"/>
    </location>
</feature>
<sequence>MANYVPVLLASTNTVPDDSSLVTLPRGQVDYLSHEWQEEDVWRSWRNMTRQKNEITNGIRLENASWRTWWKQRNNLKTVSPETLNWLKDCDVTWLYGPLHTAVEWTAPPKPSPVPDSVDSLNPASAHDRLDLSTSNVRPLPYKPILKHRSISDFLTSDLPPTSPIFSPVDSEEEQKATDIVSTRRKRPAITHTKSDTHITRWAHNRAFRKDSPPRINPPGFDSKTSTATGYFPPSTSLLSAYAPSGIRSSISQDSNSSTSASGGADKLPVQKKKHISFNIFVEQCIAIEKPKKNASGFFGPGNHDDDGLWIEGRSAYVDDDGYDEDDEDDEEYATGSQWESGYQPSHATRNSHSNSTIEEGEDEDEDDDGIIEMRSSSSASTYRQPKPTPKKQQRSQSKVSTASSSSSTSTSTTNSSASRSSTANTSSPSSPNSSLSPSRRGPAASRQSSKPSTSPGSTNYKNSLYRPSRRGGPPLIRTPSEQIHVTIAPIAPTILKTTGASWAEGFGDEGASDDGFGWSGNGWAWNGSGSSDKRSKSGSSFGGDGGYGGSNANGGGSFGTGRNGRAFHIATGMGGGDVSDTQASDGTPVELVYVPPFGSNYSLGLGEPDYPGEFGHDGYDEEEEDEEEVAQIGENVYHHSASVSGSVGFGGASVGSSTPIPIGSVPMVIIDPEAMEATTSGGSSSSSRTQTIRQNKSRSDVDEEDAYDFFGGADLGEDYYYTRRGRGYERERGGGSSPSTGGLTVNTGFGGGIYTERTSRENRDRGSDSRRTLGRGGGNAAPANGEERQSRSRSRSQSRTPSPAFLVSPPTDTVSVPSVEVIGNQTGRRRSSSSSSSSAPSSWITTTRSDMVPPTSSSSDLLSPPSRGRQPEVQVQCSNNQTQSRGRSSTRSSPSSSSWERGGSLGSSPIGSLSPDGGRVIASSVGTSGIDAVLGGAAVLAGGGRVDREREGKEREKEKQRGRERRGRDRTSGKVLSASEVESLGREDVVGVIAQSPSVCSATSSDSASNNTTIMGAPVGVPSSETEEEESMDAELRYLRRAEEEQRRRVHPTPSNSPVVGMMAPGRLFDDAHGTAASNTSSAGTTTPTATSTASSSTSTSIATPSPSPSPSPSTYTHTRTPSGISASQPNGTTATSSPAKLRPPPLIPSPSLPAKPSTSFTAVSLPHLAGIASPSSPTITTPISAEGSTIVGKAVDIVSSAGAFLGLWGGKEVEHHVAGQ</sequence>
<feature type="compositionally biased region" description="Polar residues" evidence="1">
    <location>
        <begin position="1125"/>
        <end position="1138"/>
    </location>
</feature>
<feature type="region of interest" description="Disordered" evidence="1">
    <location>
        <begin position="165"/>
        <end position="195"/>
    </location>
</feature>
<feature type="compositionally biased region" description="Low complexity" evidence="1">
    <location>
        <begin position="833"/>
        <end position="843"/>
    </location>
</feature>
<feature type="region of interest" description="Disordered" evidence="1">
    <location>
        <begin position="318"/>
        <end position="484"/>
    </location>
</feature>
<evidence type="ECO:0000313" key="4">
    <source>
        <dbReference type="Proteomes" id="UP000053424"/>
    </source>
</evidence>
<feature type="compositionally biased region" description="Polar residues" evidence="1">
    <location>
        <begin position="335"/>
        <end position="357"/>
    </location>
</feature>
<dbReference type="STRING" id="686832.A0A0C3CK26"/>
<reference evidence="4" key="2">
    <citation type="submission" date="2015-01" db="EMBL/GenBank/DDBJ databases">
        <title>Evolutionary Origins and Diversification of the Mycorrhizal Mutualists.</title>
        <authorList>
            <consortium name="DOE Joint Genome Institute"/>
            <consortium name="Mycorrhizal Genomics Consortium"/>
            <person name="Kohler A."/>
            <person name="Kuo A."/>
            <person name="Nagy L.G."/>
            <person name="Floudas D."/>
            <person name="Copeland A."/>
            <person name="Barry K.W."/>
            <person name="Cichocki N."/>
            <person name="Veneault-Fourrey C."/>
            <person name="LaButti K."/>
            <person name="Lindquist E.A."/>
            <person name="Lipzen A."/>
            <person name="Lundell T."/>
            <person name="Morin E."/>
            <person name="Murat C."/>
            <person name="Riley R."/>
            <person name="Ohm R."/>
            <person name="Sun H."/>
            <person name="Tunlid A."/>
            <person name="Henrissat B."/>
            <person name="Grigoriev I.V."/>
            <person name="Hibbett D.S."/>
            <person name="Martin F."/>
        </authorList>
    </citation>
    <scope>NUCLEOTIDE SEQUENCE [LARGE SCALE GENOMIC DNA]</scope>
    <source>
        <strain evidence="4">h7</strain>
    </source>
</reference>
<feature type="compositionally biased region" description="Low complexity" evidence="1">
    <location>
        <begin position="999"/>
        <end position="1010"/>
    </location>
</feature>